<protein>
    <submittedName>
        <fullName evidence="2">Uncharacterized protein</fullName>
    </submittedName>
</protein>
<evidence type="ECO:0000313" key="2">
    <source>
        <dbReference type="EMBL" id="TNN55575.1"/>
    </source>
</evidence>
<dbReference type="Proteomes" id="UP000314294">
    <property type="component" value="Unassembled WGS sequence"/>
</dbReference>
<proteinExistence type="predicted"/>
<evidence type="ECO:0000256" key="1">
    <source>
        <dbReference type="SAM" id="MobiDB-lite"/>
    </source>
</evidence>
<accession>A0A4Z2GR46</accession>
<sequence>MLWEITMERGSGGVVREEGTEKSKHVACQRGRSDAFSTTDSSRRVESVRREHNAAVETELRIKPTR</sequence>
<gene>
    <name evidence="2" type="ORF">EYF80_034233</name>
</gene>
<evidence type="ECO:0000313" key="3">
    <source>
        <dbReference type="Proteomes" id="UP000314294"/>
    </source>
</evidence>
<organism evidence="2 3">
    <name type="scientific">Liparis tanakae</name>
    <name type="common">Tanaka's snailfish</name>
    <dbReference type="NCBI Taxonomy" id="230148"/>
    <lineage>
        <taxon>Eukaryota</taxon>
        <taxon>Metazoa</taxon>
        <taxon>Chordata</taxon>
        <taxon>Craniata</taxon>
        <taxon>Vertebrata</taxon>
        <taxon>Euteleostomi</taxon>
        <taxon>Actinopterygii</taxon>
        <taxon>Neopterygii</taxon>
        <taxon>Teleostei</taxon>
        <taxon>Neoteleostei</taxon>
        <taxon>Acanthomorphata</taxon>
        <taxon>Eupercaria</taxon>
        <taxon>Perciformes</taxon>
        <taxon>Cottioidei</taxon>
        <taxon>Cottales</taxon>
        <taxon>Liparidae</taxon>
        <taxon>Liparis</taxon>
    </lineage>
</organism>
<name>A0A4Z2GR46_9TELE</name>
<feature type="compositionally biased region" description="Basic and acidic residues" evidence="1">
    <location>
        <begin position="15"/>
        <end position="24"/>
    </location>
</feature>
<keyword evidence="3" id="KW-1185">Reference proteome</keyword>
<feature type="compositionally biased region" description="Basic and acidic residues" evidence="1">
    <location>
        <begin position="41"/>
        <end position="66"/>
    </location>
</feature>
<comment type="caution">
    <text evidence="2">The sequence shown here is derived from an EMBL/GenBank/DDBJ whole genome shotgun (WGS) entry which is preliminary data.</text>
</comment>
<feature type="region of interest" description="Disordered" evidence="1">
    <location>
        <begin position="7"/>
        <end position="66"/>
    </location>
</feature>
<dbReference type="AlphaFoldDB" id="A0A4Z2GR46"/>
<reference evidence="2 3" key="1">
    <citation type="submission" date="2019-03" db="EMBL/GenBank/DDBJ databases">
        <title>First draft genome of Liparis tanakae, snailfish: a comprehensive survey of snailfish specific genes.</title>
        <authorList>
            <person name="Kim W."/>
            <person name="Song I."/>
            <person name="Jeong J.-H."/>
            <person name="Kim D."/>
            <person name="Kim S."/>
            <person name="Ryu S."/>
            <person name="Song J.Y."/>
            <person name="Lee S.K."/>
        </authorList>
    </citation>
    <scope>NUCLEOTIDE SEQUENCE [LARGE SCALE GENOMIC DNA]</scope>
    <source>
        <tissue evidence="2">Muscle</tissue>
    </source>
</reference>
<dbReference type="EMBL" id="SRLO01000452">
    <property type="protein sequence ID" value="TNN55575.1"/>
    <property type="molecule type" value="Genomic_DNA"/>
</dbReference>